<dbReference type="Gene3D" id="1.10.10.10">
    <property type="entry name" value="Winged helix-like DNA-binding domain superfamily/Winged helix DNA-binding domain"/>
    <property type="match status" value="1"/>
</dbReference>
<reference evidence="5 6" key="1">
    <citation type="submission" date="2022-09" db="EMBL/GenBank/DDBJ databases">
        <title>New species of Phenylobacterium.</title>
        <authorList>
            <person name="Mieszkin S."/>
        </authorList>
    </citation>
    <scope>NUCLEOTIDE SEQUENCE [LARGE SCALE GENOMIC DNA]</scope>
    <source>
        <strain evidence="5 6">HK31-G</strain>
    </source>
</reference>
<dbReference type="PANTHER" id="PTHR24567">
    <property type="entry name" value="CRP FAMILY TRANSCRIPTIONAL REGULATORY PROTEIN"/>
    <property type="match status" value="1"/>
</dbReference>
<organism evidence="5 6">
    <name type="scientific">Phenylobacterium ferrooxidans</name>
    <dbReference type="NCBI Taxonomy" id="2982689"/>
    <lineage>
        <taxon>Bacteria</taxon>
        <taxon>Pseudomonadati</taxon>
        <taxon>Pseudomonadota</taxon>
        <taxon>Alphaproteobacteria</taxon>
        <taxon>Caulobacterales</taxon>
        <taxon>Caulobacteraceae</taxon>
        <taxon>Phenylobacterium</taxon>
    </lineage>
</organism>
<protein>
    <submittedName>
        <fullName evidence="5">Crp/Fnr family transcriptional regulator</fullName>
    </submittedName>
</protein>
<sequence>MQKTNHFLDTLPAKARALIEPDLERVTLKRDDTLAEVGRTVEMVLLPTDSIISVIAVMANGDQVESRTIGRESGFGLLHALGSPYAFERVIVQVGGEAWKIRTETLRRAAAASPMLTDAIIRHAQATIVQTAQTNACNALHATPLRLARWLLMTQDWLGGDAVVPLTQEHLAIMLGVQRTTVTTLAASLQAERIIRYSRGKIRILDREALTARACECYETVTLAVDRILADRVERAA</sequence>
<evidence type="ECO:0000256" key="2">
    <source>
        <dbReference type="ARBA" id="ARBA00023125"/>
    </source>
</evidence>
<feature type="domain" description="HTH crp-type" evidence="4">
    <location>
        <begin position="141"/>
        <end position="208"/>
    </location>
</feature>
<dbReference type="InterPro" id="IPR036390">
    <property type="entry name" value="WH_DNA-bd_sf"/>
</dbReference>
<dbReference type="InterPro" id="IPR018490">
    <property type="entry name" value="cNMP-bd_dom_sf"/>
</dbReference>
<name>A0ABW6CRB5_9CAUL</name>
<dbReference type="SMART" id="SM00419">
    <property type="entry name" value="HTH_CRP"/>
    <property type="match status" value="1"/>
</dbReference>
<dbReference type="SUPFAM" id="SSF51206">
    <property type="entry name" value="cAMP-binding domain-like"/>
    <property type="match status" value="1"/>
</dbReference>
<dbReference type="InterPro" id="IPR012318">
    <property type="entry name" value="HTH_CRP"/>
</dbReference>
<accession>A0ABW6CRB5</accession>
<evidence type="ECO:0000256" key="3">
    <source>
        <dbReference type="ARBA" id="ARBA00023163"/>
    </source>
</evidence>
<dbReference type="Pfam" id="PF13545">
    <property type="entry name" value="HTH_Crp_2"/>
    <property type="match status" value="1"/>
</dbReference>
<gene>
    <name evidence="5" type="ORF">OCL97_16850</name>
</gene>
<dbReference type="Proteomes" id="UP001598130">
    <property type="component" value="Unassembled WGS sequence"/>
</dbReference>
<proteinExistence type="predicted"/>
<dbReference type="InterPro" id="IPR036388">
    <property type="entry name" value="WH-like_DNA-bd_sf"/>
</dbReference>
<evidence type="ECO:0000313" key="5">
    <source>
        <dbReference type="EMBL" id="MFD3265629.1"/>
    </source>
</evidence>
<keyword evidence="1" id="KW-0805">Transcription regulation</keyword>
<keyword evidence="6" id="KW-1185">Reference proteome</keyword>
<keyword evidence="2" id="KW-0238">DNA-binding</keyword>
<dbReference type="PANTHER" id="PTHR24567:SF74">
    <property type="entry name" value="HTH-TYPE TRANSCRIPTIONAL REGULATOR ARCR"/>
    <property type="match status" value="1"/>
</dbReference>
<evidence type="ECO:0000313" key="6">
    <source>
        <dbReference type="Proteomes" id="UP001598130"/>
    </source>
</evidence>
<dbReference type="InterPro" id="IPR014710">
    <property type="entry name" value="RmlC-like_jellyroll"/>
</dbReference>
<dbReference type="InterPro" id="IPR050397">
    <property type="entry name" value="Env_Response_Regulators"/>
</dbReference>
<dbReference type="Gene3D" id="2.60.120.10">
    <property type="entry name" value="Jelly Rolls"/>
    <property type="match status" value="1"/>
</dbReference>
<evidence type="ECO:0000256" key="1">
    <source>
        <dbReference type="ARBA" id="ARBA00023015"/>
    </source>
</evidence>
<dbReference type="EMBL" id="JAOTJD010000036">
    <property type="protein sequence ID" value="MFD3265629.1"/>
    <property type="molecule type" value="Genomic_DNA"/>
</dbReference>
<dbReference type="SUPFAM" id="SSF46785">
    <property type="entry name" value="Winged helix' DNA-binding domain"/>
    <property type="match status" value="1"/>
</dbReference>
<keyword evidence="3" id="KW-0804">Transcription</keyword>
<dbReference type="RefSeq" id="WP_377371022.1">
    <property type="nucleotide sequence ID" value="NZ_JAOTJD010000036.1"/>
</dbReference>
<comment type="caution">
    <text evidence="5">The sequence shown here is derived from an EMBL/GenBank/DDBJ whole genome shotgun (WGS) entry which is preliminary data.</text>
</comment>
<dbReference type="PROSITE" id="PS51063">
    <property type="entry name" value="HTH_CRP_2"/>
    <property type="match status" value="1"/>
</dbReference>
<evidence type="ECO:0000259" key="4">
    <source>
        <dbReference type="PROSITE" id="PS51063"/>
    </source>
</evidence>